<protein>
    <submittedName>
        <fullName evidence="2">Uncharacterized protein</fullName>
    </submittedName>
</protein>
<evidence type="ECO:0000256" key="1">
    <source>
        <dbReference type="SAM" id="Coils"/>
    </source>
</evidence>
<name>X1BVJ0_9ZZZZ</name>
<organism evidence="2">
    <name type="scientific">marine sediment metagenome</name>
    <dbReference type="NCBI Taxonomy" id="412755"/>
    <lineage>
        <taxon>unclassified sequences</taxon>
        <taxon>metagenomes</taxon>
        <taxon>ecological metagenomes</taxon>
    </lineage>
</organism>
<reference evidence="2" key="1">
    <citation type="journal article" date="2014" name="Front. Microbiol.">
        <title>High frequency of phylogenetically diverse reductive dehalogenase-homologous genes in deep subseafloor sedimentary metagenomes.</title>
        <authorList>
            <person name="Kawai M."/>
            <person name="Futagami T."/>
            <person name="Toyoda A."/>
            <person name="Takaki Y."/>
            <person name="Nishi S."/>
            <person name="Hori S."/>
            <person name="Arai W."/>
            <person name="Tsubouchi T."/>
            <person name="Morono Y."/>
            <person name="Uchiyama I."/>
            <person name="Ito T."/>
            <person name="Fujiyama A."/>
            <person name="Inagaki F."/>
            <person name="Takami H."/>
        </authorList>
    </citation>
    <scope>NUCLEOTIDE SEQUENCE</scope>
    <source>
        <strain evidence="2">Expedition CK06-06</strain>
    </source>
</reference>
<accession>X1BVJ0</accession>
<feature type="coiled-coil region" evidence="1">
    <location>
        <begin position="3"/>
        <end position="41"/>
    </location>
</feature>
<dbReference type="AlphaFoldDB" id="X1BVJ0"/>
<comment type="caution">
    <text evidence="2">The sequence shown here is derived from an EMBL/GenBank/DDBJ whole genome shotgun (WGS) entry which is preliminary data.</text>
</comment>
<evidence type="ECO:0000313" key="2">
    <source>
        <dbReference type="EMBL" id="GAG99784.1"/>
    </source>
</evidence>
<proteinExistence type="predicted"/>
<gene>
    <name evidence="2" type="ORF">S01H4_39494</name>
</gene>
<feature type="non-terminal residue" evidence="2">
    <location>
        <position position="290"/>
    </location>
</feature>
<feature type="non-terminal residue" evidence="2">
    <location>
        <position position="1"/>
    </location>
</feature>
<sequence>KWYEEQKIEAEELGLELDTLNASYAVQREEVEATRREVEEDIVRRLGVLREAAIPGAGLSQAELAIFDLTTEFVNVIEEIHGWAKETNKNYDALILNATELYELEMEAALAQSEAAQEIQDSISEWTNVIASIDDTLYGLQTTIVSPAAVTERMSIIESIIKGFGEVATPEQATELQQLWMDYLDLAQEAYQRPSSEYQAIYDETISALEDIQTDAEAFVTSYKVQLDTLDALIFGGKSAAEHLSEIVTAIQEGIPVDVALTTEDFVVTIPDVAVDVTILDIIIPAITIP</sequence>
<dbReference type="EMBL" id="BART01021396">
    <property type="protein sequence ID" value="GAG99784.1"/>
    <property type="molecule type" value="Genomic_DNA"/>
</dbReference>
<keyword evidence="1" id="KW-0175">Coiled coil</keyword>